<name>A0ABW3VX38_9ACTN</name>
<accession>A0ABW3VX38</accession>
<keyword evidence="2" id="KW-1185">Reference proteome</keyword>
<evidence type="ECO:0000313" key="1">
    <source>
        <dbReference type="EMBL" id="MFD1246977.1"/>
    </source>
</evidence>
<evidence type="ECO:0000313" key="2">
    <source>
        <dbReference type="Proteomes" id="UP001597229"/>
    </source>
</evidence>
<dbReference type="EMBL" id="JBHTLX010000005">
    <property type="protein sequence ID" value="MFD1246977.1"/>
    <property type="molecule type" value="Genomic_DNA"/>
</dbReference>
<dbReference type="RefSeq" id="WP_367917550.1">
    <property type="nucleotide sequence ID" value="NZ_BAABAC010000005.1"/>
</dbReference>
<organism evidence="1 2">
    <name type="scientific">Nocardioides ginsengisoli</name>
    <dbReference type="NCBI Taxonomy" id="363868"/>
    <lineage>
        <taxon>Bacteria</taxon>
        <taxon>Bacillati</taxon>
        <taxon>Actinomycetota</taxon>
        <taxon>Actinomycetes</taxon>
        <taxon>Propionibacteriales</taxon>
        <taxon>Nocardioidaceae</taxon>
        <taxon>Nocardioides</taxon>
    </lineage>
</organism>
<protein>
    <submittedName>
        <fullName evidence="1">Uncharacterized protein</fullName>
    </submittedName>
</protein>
<sequence length="69" mass="7756">MSARDRLRSRTIAAAETVGLMRIRRQRARVAEVEVAARENALLDVELTRVVGELEQALVPLLERRTDAS</sequence>
<gene>
    <name evidence="1" type="ORF">ACFQ3F_04175</name>
</gene>
<reference evidence="2" key="1">
    <citation type="journal article" date="2019" name="Int. J. Syst. Evol. Microbiol.">
        <title>The Global Catalogue of Microorganisms (GCM) 10K type strain sequencing project: providing services to taxonomists for standard genome sequencing and annotation.</title>
        <authorList>
            <consortium name="The Broad Institute Genomics Platform"/>
            <consortium name="The Broad Institute Genome Sequencing Center for Infectious Disease"/>
            <person name="Wu L."/>
            <person name="Ma J."/>
        </authorList>
    </citation>
    <scope>NUCLEOTIDE SEQUENCE [LARGE SCALE GENOMIC DNA]</scope>
    <source>
        <strain evidence="2">CCUG 52478</strain>
    </source>
</reference>
<comment type="caution">
    <text evidence="1">The sequence shown here is derived from an EMBL/GenBank/DDBJ whole genome shotgun (WGS) entry which is preliminary data.</text>
</comment>
<proteinExistence type="predicted"/>
<dbReference type="Proteomes" id="UP001597229">
    <property type="component" value="Unassembled WGS sequence"/>
</dbReference>